<feature type="transmembrane region" description="Helical" evidence="7">
    <location>
        <begin position="207"/>
        <end position="229"/>
    </location>
</feature>
<dbReference type="InterPro" id="IPR036259">
    <property type="entry name" value="MFS_trans_sf"/>
</dbReference>
<evidence type="ECO:0000313" key="10">
    <source>
        <dbReference type="Proteomes" id="UP000182235"/>
    </source>
</evidence>
<keyword evidence="5 7" id="KW-0472">Membrane</keyword>
<feature type="transmembrane region" description="Helical" evidence="7">
    <location>
        <begin position="342"/>
        <end position="360"/>
    </location>
</feature>
<keyword evidence="10" id="KW-1185">Reference proteome</keyword>
<feature type="transmembrane region" description="Helical" evidence="7">
    <location>
        <begin position="440"/>
        <end position="462"/>
    </location>
</feature>
<feature type="transmembrane region" description="Helical" evidence="7">
    <location>
        <begin position="46"/>
        <end position="65"/>
    </location>
</feature>
<evidence type="ECO:0000259" key="8">
    <source>
        <dbReference type="PROSITE" id="PS50850"/>
    </source>
</evidence>
<dbReference type="GO" id="GO:0022857">
    <property type="term" value="F:transmembrane transporter activity"/>
    <property type="evidence" value="ECO:0007669"/>
    <property type="project" value="InterPro"/>
</dbReference>
<feature type="region of interest" description="Disordered" evidence="6">
    <location>
        <begin position="1"/>
        <end position="22"/>
    </location>
</feature>
<comment type="caution">
    <text evidence="9">The sequence shown here is derived from an EMBL/GenBank/DDBJ whole genome shotgun (WGS) entry which is preliminary data.</text>
</comment>
<accession>A0A1J9PDD6</accession>
<dbReference type="InterPro" id="IPR011701">
    <property type="entry name" value="MFS"/>
</dbReference>
<feature type="transmembrane region" description="Helical" evidence="7">
    <location>
        <begin position="114"/>
        <end position="133"/>
    </location>
</feature>
<feature type="transmembrane region" description="Helical" evidence="7">
    <location>
        <begin position="139"/>
        <end position="162"/>
    </location>
</feature>
<feature type="transmembrane region" description="Helical" evidence="7">
    <location>
        <begin position="372"/>
        <end position="396"/>
    </location>
</feature>
<dbReference type="InterPro" id="IPR020846">
    <property type="entry name" value="MFS_dom"/>
</dbReference>
<dbReference type="FunFam" id="1.20.1250.20:FF:000034">
    <property type="entry name" value="MFS general substrate transporter"/>
    <property type="match status" value="1"/>
</dbReference>
<sequence length="498" mass="55159">MDSQVTDSERDSDKHNGLQKTQPLDGLDEEVFSDALKKRVARKIDLHLMAPLWVIFVFGFLDRINLGNVAVLGIMKELKLSGNDFSIAMQAFFVPYILLDIPSNILLKKFRPSTWLASLTFLWGVASMCQGVVTNSGGLITARFFIGVFEAGFVPGCAYLMSMFYKRHEFQKRFSLFWVAGLVAGAFGGLLAYALDHMRGLGGYSGWRWIFVIEGLMSCVLAVGAKFILADWPEQAKFLNEEERRYVLSKGAKDVGGGARMDRLDGAAWKRIMSDWKIYVGSLIYIGITVSGYATALFIPSIVNSLGYSGIDSQIQSIPIWVAASGVTLIVSVLTDRLKHRYGFVMFGVAFASIGYIVLLRQGPMNAGLPLGVRHMAVFFICIGTYIVQPVTIVWFANNLGGHYKRAVGLAIQIGFGNIGGIIASNIFNRKYGPSYTIGYSVTLAAMLFCGLMSSVFAFGLMRENKMREKGKRDHRLQLDESILGNMGDDDPRFRFVL</sequence>
<feature type="transmembrane region" description="Helical" evidence="7">
    <location>
        <begin position="174"/>
        <end position="195"/>
    </location>
</feature>
<comment type="subcellular location">
    <subcellularLocation>
        <location evidence="1">Membrane</location>
        <topology evidence="1">Multi-pass membrane protein</topology>
    </subcellularLocation>
</comment>
<feature type="compositionally biased region" description="Basic and acidic residues" evidence="6">
    <location>
        <begin position="7"/>
        <end position="16"/>
    </location>
</feature>
<feature type="transmembrane region" description="Helical" evidence="7">
    <location>
        <begin position="315"/>
        <end position="335"/>
    </location>
</feature>
<feature type="transmembrane region" description="Helical" evidence="7">
    <location>
        <begin position="278"/>
        <end position="303"/>
    </location>
</feature>
<dbReference type="AlphaFoldDB" id="A0A1J9PDD6"/>
<evidence type="ECO:0000256" key="4">
    <source>
        <dbReference type="ARBA" id="ARBA00022989"/>
    </source>
</evidence>
<dbReference type="SUPFAM" id="SSF103473">
    <property type="entry name" value="MFS general substrate transporter"/>
    <property type="match status" value="1"/>
</dbReference>
<keyword evidence="4 7" id="KW-1133">Transmembrane helix</keyword>
<evidence type="ECO:0000313" key="9">
    <source>
        <dbReference type="EMBL" id="OJD14600.1"/>
    </source>
</evidence>
<dbReference type="Gene3D" id="1.20.1250.20">
    <property type="entry name" value="MFS general substrate transporter like domains"/>
    <property type="match status" value="2"/>
</dbReference>
<dbReference type="VEuPathDB" id="FungiDB:AJ78_05060"/>
<feature type="domain" description="Major facilitator superfamily (MFS) profile" evidence="8">
    <location>
        <begin position="48"/>
        <end position="466"/>
    </location>
</feature>
<dbReference type="Proteomes" id="UP000182235">
    <property type="component" value="Unassembled WGS sequence"/>
</dbReference>
<dbReference type="OrthoDB" id="19923at2759"/>
<dbReference type="FunFam" id="1.20.1250.20:FF:000068">
    <property type="entry name" value="MFS general substrate transporter"/>
    <property type="match status" value="1"/>
</dbReference>
<organism evidence="9 10">
    <name type="scientific">Emergomyces pasteurianus Ep9510</name>
    <dbReference type="NCBI Taxonomy" id="1447872"/>
    <lineage>
        <taxon>Eukaryota</taxon>
        <taxon>Fungi</taxon>
        <taxon>Dikarya</taxon>
        <taxon>Ascomycota</taxon>
        <taxon>Pezizomycotina</taxon>
        <taxon>Eurotiomycetes</taxon>
        <taxon>Eurotiomycetidae</taxon>
        <taxon>Onygenales</taxon>
        <taxon>Ajellomycetaceae</taxon>
        <taxon>Emergomyces</taxon>
    </lineage>
</organism>
<dbReference type="EMBL" id="LGRN01000209">
    <property type="protein sequence ID" value="OJD14600.1"/>
    <property type="molecule type" value="Genomic_DNA"/>
</dbReference>
<keyword evidence="3 7" id="KW-0812">Transmembrane</keyword>
<reference evidence="9 10" key="1">
    <citation type="submission" date="2015-07" db="EMBL/GenBank/DDBJ databases">
        <title>Emmonsia species relationships and genome sequence.</title>
        <authorList>
            <consortium name="The Broad Institute Genomics Platform"/>
            <person name="Cuomo C.A."/>
            <person name="Munoz J.F."/>
            <person name="Imamovic A."/>
            <person name="Priest M.E."/>
            <person name="Young S."/>
            <person name="Clay O.K."/>
            <person name="McEwen J.G."/>
        </authorList>
    </citation>
    <scope>NUCLEOTIDE SEQUENCE [LARGE SCALE GENOMIC DNA]</scope>
    <source>
        <strain evidence="9 10">UAMH 9510</strain>
    </source>
</reference>
<dbReference type="Pfam" id="PF07690">
    <property type="entry name" value="MFS_1"/>
    <property type="match status" value="1"/>
</dbReference>
<protein>
    <recommendedName>
        <fullName evidence="8">Major facilitator superfamily (MFS) profile domain-containing protein</fullName>
    </recommendedName>
</protein>
<name>A0A1J9PDD6_9EURO</name>
<evidence type="ECO:0000256" key="7">
    <source>
        <dbReference type="SAM" id="Phobius"/>
    </source>
</evidence>
<proteinExistence type="predicted"/>
<dbReference type="GO" id="GO:0016020">
    <property type="term" value="C:membrane"/>
    <property type="evidence" value="ECO:0007669"/>
    <property type="project" value="UniProtKB-SubCell"/>
</dbReference>
<dbReference type="PANTHER" id="PTHR43791">
    <property type="entry name" value="PERMEASE-RELATED"/>
    <property type="match status" value="1"/>
</dbReference>
<evidence type="ECO:0000256" key="5">
    <source>
        <dbReference type="ARBA" id="ARBA00023136"/>
    </source>
</evidence>
<dbReference type="STRING" id="1447872.A0A1J9PDD6"/>
<evidence type="ECO:0000256" key="6">
    <source>
        <dbReference type="SAM" id="MobiDB-lite"/>
    </source>
</evidence>
<evidence type="ECO:0000256" key="3">
    <source>
        <dbReference type="ARBA" id="ARBA00022692"/>
    </source>
</evidence>
<gene>
    <name evidence="9" type="ORF">AJ78_05060</name>
</gene>
<evidence type="ECO:0000256" key="2">
    <source>
        <dbReference type="ARBA" id="ARBA00022448"/>
    </source>
</evidence>
<feature type="transmembrane region" description="Helical" evidence="7">
    <location>
        <begin position="85"/>
        <end position="107"/>
    </location>
</feature>
<feature type="transmembrane region" description="Helical" evidence="7">
    <location>
        <begin position="408"/>
        <end position="428"/>
    </location>
</feature>
<evidence type="ECO:0000256" key="1">
    <source>
        <dbReference type="ARBA" id="ARBA00004141"/>
    </source>
</evidence>
<dbReference type="PROSITE" id="PS50850">
    <property type="entry name" value="MFS"/>
    <property type="match status" value="1"/>
</dbReference>
<keyword evidence="2" id="KW-0813">Transport</keyword>
<dbReference type="PANTHER" id="PTHR43791:SF52">
    <property type="entry name" value="TRANSPORTER, PUTATIVE (AFU_ORTHOLOGUE AFUA_1G11820)-RELATED"/>
    <property type="match status" value="1"/>
</dbReference>